<evidence type="ECO:0000256" key="2">
    <source>
        <dbReference type="ARBA" id="ARBA00022679"/>
    </source>
</evidence>
<keyword evidence="11" id="KW-1185">Reference proteome</keyword>
<evidence type="ECO:0000256" key="6">
    <source>
        <dbReference type="PIRSR" id="PIRSR630616-1"/>
    </source>
</evidence>
<feature type="cross-link" description="Glycyl lysine isopeptide (Lys-Gly) (interchain with G-Cter in SUMO2)" evidence="8">
    <location>
        <position position="149"/>
    </location>
</feature>
<dbReference type="GO" id="GO:0005524">
    <property type="term" value="F:ATP binding"/>
    <property type="evidence" value="ECO:0007669"/>
    <property type="project" value="UniProtKB-KW"/>
</dbReference>
<reference evidence="10" key="1">
    <citation type="submission" date="2020-12" db="EMBL/GenBank/DDBJ databases">
        <authorList>
            <person name="Iha C."/>
        </authorList>
    </citation>
    <scope>NUCLEOTIDE SEQUENCE</scope>
</reference>
<protein>
    <recommendedName>
        <fullName evidence="9">Protein kinase domain-containing protein</fullName>
    </recommendedName>
</protein>
<comment type="caution">
    <text evidence="10">The sequence shown here is derived from an EMBL/GenBank/DDBJ whole genome shotgun (WGS) entry which is preliminary data.</text>
</comment>
<evidence type="ECO:0000256" key="5">
    <source>
        <dbReference type="ARBA" id="ARBA00022840"/>
    </source>
</evidence>
<gene>
    <name evidence="10" type="ORF">OSTQU699_LOCUS8752</name>
</gene>
<dbReference type="Pfam" id="PF00069">
    <property type="entry name" value="Pkinase"/>
    <property type="match status" value="1"/>
</dbReference>
<keyword evidence="5 7" id="KW-0067">ATP-binding</keyword>
<accession>A0A8S1JCW4</accession>
<keyword evidence="2" id="KW-0808">Transferase</keyword>
<evidence type="ECO:0000256" key="1">
    <source>
        <dbReference type="ARBA" id="ARBA00022527"/>
    </source>
</evidence>
<name>A0A8S1JCW4_9CHLO</name>
<evidence type="ECO:0000256" key="3">
    <source>
        <dbReference type="ARBA" id="ARBA00022741"/>
    </source>
</evidence>
<feature type="domain" description="Protein kinase" evidence="9">
    <location>
        <begin position="25"/>
        <end position="309"/>
    </location>
</feature>
<evidence type="ECO:0000256" key="7">
    <source>
        <dbReference type="PIRSR" id="PIRSR630616-2"/>
    </source>
</evidence>
<organism evidence="10 11">
    <name type="scientific">Ostreobium quekettii</name>
    <dbReference type="NCBI Taxonomy" id="121088"/>
    <lineage>
        <taxon>Eukaryota</taxon>
        <taxon>Viridiplantae</taxon>
        <taxon>Chlorophyta</taxon>
        <taxon>core chlorophytes</taxon>
        <taxon>Ulvophyceae</taxon>
        <taxon>TCBD clade</taxon>
        <taxon>Bryopsidales</taxon>
        <taxon>Ostreobineae</taxon>
        <taxon>Ostreobiaceae</taxon>
        <taxon>Ostreobium</taxon>
    </lineage>
</organism>
<keyword evidence="4" id="KW-0418">Kinase</keyword>
<dbReference type="AlphaFoldDB" id="A0A8S1JCW4"/>
<dbReference type="SMART" id="SM00220">
    <property type="entry name" value="S_TKc"/>
    <property type="match status" value="1"/>
</dbReference>
<evidence type="ECO:0000256" key="4">
    <source>
        <dbReference type="ARBA" id="ARBA00022777"/>
    </source>
</evidence>
<dbReference type="GO" id="GO:0004674">
    <property type="term" value="F:protein serine/threonine kinase activity"/>
    <property type="evidence" value="ECO:0007669"/>
    <property type="project" value="UniProtKB-KW"/>
</dbReference>
<dbReference type="InterPro" id="IPR030616">
    <property type="entry name" value="Aur-like"/>
</dbReference>
<evidence type="ECO:0000259" key="9">
    <source>
        <dbReference type="PROSITE" id="PS50011"/>
    </source>
</evidence>
<dbReference type="SUPFAM" id="SSF56112">
    <property type="entry name" value="Protein kinase-like (PK-like)"/>
    <property type="match status" value="1"/>
</dbReference>
<evidence type="ECO:0000256" key="8">
    <source>
        <dbReference type="PIRSR" id="PIRSR630616-3"/>
    </source>
</evidence>
<sequence>MADDSPDNRDAICAVMAQEGYQAGRDDFLSYRDGGSGLRYVLRARDDRTGEVVAVKGFERGPGISQKHLTREVLYHRGLVHKHVVSFKRVFLTPTYLCIVMMYAPHGTVQQWLQQCGCFPEAVGRALFQQLACAVGFCHDKGIFNRDIKLENLLMTVESTPVGQHFKVQLCDFGFSKGRHDSTPKTLAGTWGYIAPEVVKSYYERRRYDGRAADIWSLGICLYRLLYGNLPMVATPDRPRQRNWWVGAEVRRLTQLHVEIPEVQELGVEDGLQKINRISDQCRRLLSRLLCADPAQRITVQELHADPWFLTDYPADLVGYNERLVQEYARDIRSQVDEMLQSEEELRELVAMSVKAPGVEWVGSPAVTASSASGFTTVGMVTESTMGQSPMHEGA</sequence>
<dbReference type="Gene3D" id="1.10.510.10">
    <property type="entry name" value="Transferase(Phosphotransferase) domain 1"/>
    <property type="match status" value="1"/>
</dbReference>
<dbReference type="EMBL" id="CAJHUC010002206">
    <property type="protein sequence ID" value="CAD7703395.1"/>
    <property type="molecule type" value="Genomic_DNA"/>
</dbReference>
<dbReference type="Proteomes" id="UP000708148">
    <property type="component" value="Unassembled WGS sequence"/>
</dbReference>
<feature type="binding site" evidence="7">
    <location>
        <position position="172"/>
    </location>
    <ligand>
        <name>ATP</name>
        <dbReference type="ChEBI" id="CHEBI:30616"/>
    </ligand>
</feature>
<dbReference type="OrthoDB" id="1088960at2759"/>
<evidence type="ECO:0000313" key="10">
    <source>
        <dbReference type="EMBL" id="CAD7703395.1"/>
    </source>
</evidence>
<dbReference type="PROSITE" id="PS50011">
    <property type="entry name" value="PROTEIN_KINASE_DOM"/>
    <property type="match status" value="1"/>
</dbReference>
<keyword evidence="1" id="KW-0723">Serine/threonine-protein kinase</keyword>
<keyword evidence="3 7" id="KW-0547">Nucleotide-binding</keyword>
<dbReference type="InterPro" id="IPR000719">
    <property type="entry name" value="Prot_kinase_dom"/>
</dbReference>
<dbReference type="InterPro" id="IPR011009">
    <property type="entry name" value="Kinase-like_dom_sf"/>
</dbReference>
<dbReference type="PANTHER" id="PTHR24350">
    <property type="entry name" value="SERINE/THREONINE-PROTEIN KINASE IAL-RELATED"/>
    <property type="match status" value="1"/>
</dbReference>
<feature type="active site" description="Proton acceptor" evidence="6">
    <location>
        <position position="147"/>
    </location>
</feature>
<feature type="binding site" evidence="7">
    <location>
        <begin position="151"/>
        <end position="152"/>
    </location>
    <ligand>
        <name>ATP</name>
        <dbReference type="ChEBI" id="CHEBI:30616"/>
    </ligand>
</feature>
<evidence type="ECO:0000313" key="11">
    <source>
        <dbReference type="Proteomes" id="UP000708148"/>
    </source>
</evidence>
<proteinExistence type="predicted"/>